<dbReference type="SMART" id="SM00304">
    <property type="entry name" value="HAMP"/>
    <property type="match status" value="1"/>
</dbReference>
<evidence type="ECO:0000259" key="10">
    <source>
        <dbReference type="PROSITE" id="PS50109"/>
    </source>
</evidence>
<evidence type="ECO:0000313" key="12">
    <source>
        <dbReference type="EMBL" id="MCY1009050.1"/>
    </source>
</evidence>
<dbReference type="SUPFAM" id="SSF55874">
    <property type="entry name" value="ATPase domain of HSP90 chaperone/DNA topoisomerase II/histidine kinase"/>
    <property type="match status" value="1"/>
</dbReference>
<dbReference type="RefSeq" id="WP_267771707.1">
    <property type="nucleotide sequence ID" value="NZ_JAPNKE010000002.1"/>
</dbReference>
<dbReference type="Pfam" id="PF00512">
    <property type="entry name" value="HisKA"/>
    <property type="match status" value="1"/>
</dbReference>
<evidence type="ECO:0000256" key="2">
    <source>
        <dbReference type="ARBA" id="ARBA00004370"/>
    </source>
</evidence>
<evidence type="ECO:0000256" key="8">
    <source>
        <dbReference type="SAM" id="MobiDB-lite"/>
    </source>
</evidence>
<keyword evidence="9" id="KW-1133">Transmembrane helix</keyword>
<dbReference type="Gene3D" id="3.30.565.10">
    <property type="entry name" value="Histidine kinase-like ATPase, C-terminal domain"/>
    <property type="match status" value="1"/>
</dbReference>
<accession>A0A9X3ESC6</accession>
<dbReference type="FunFam" id="3.30.565.10:FF:000006">
    <property type="entry name" value="Sensor histidine kinase WalK"/>
    <property type="match status" value="1"/>
</dbReference>
<dbReference type="GO" id="GO:0000155">
    <property type="term" value="F:phosphorelay sensor kinase activity"/>
    <property type="evidence" value="ECO:0007669"/>
    <property type="project" value="InterPro"/>
</dbReference>
<feature type="transmembrane region" description="Helical" evidence="9">
    <location>
        <begin position="12"/>
        <end position="34"/>
    </location>
</feature>
<gene>
    <name evidence="12" type="ORF">OV079_26515</name>
</gene>
<evidence type="ECO:0000256" key="7">
    <source>
        <dbReference type="ARBA" id="ARBA00023012"/>
    </source>
</evidence>
<dbReference type="PROSITE" id="PS50885">
    <property type="entry name" value="HAMP"/>
    <property type="match status" value="1"/>
</dbReference>
<dbReference type="Pfam" id="PF00672">
    <property type="entry name" value="HAMP"/>
    <property type="match status" value="1"/>
</dbReference>
<dbReference type="PRINTS" id="PR00344">
    <property type="entry name" value="BCTRLSENSOR"/>
</dbReference>
<dbReference type="Gene3D" id="6.10.340.10">
    <property type="match status" value="1"/>
</dbReference>
<dbReference type="InterPro" id="IPR050736">
    <property type="entry name" value="Sensor_HK_Regulatory"/>
</dbReference>
<evidence type="ECO:0000256" key="9">
    <source>
        <dbReference type="SAM" id="Phobius"/>
    </source>
</evidence>
<dbReference type="PANTHER" id="PTHR43711">
    <property type="entry name" value="TWO-COMPONENT HISTIDINE KINASE"/>
    <property type="match status" value="1"/>
</dbReference>
<feature type="transmembrane region" description="Helical" evidence="9">
    <location>
        <begin position="161"/>
        <end position="184"/>
    </location>
</feature>
<feature type="region of interest" description="Disordered" evidence="8">
    <location>
        <begin position="443"/>
        <end position="462"/>
    </location>
</feature>
<dbReference type="InterPro" id="IPR004358">
    <property type="entry name" value="Sig_transdc_His_kin-like_C"/>
</dbReference>
<dbReference type="CDD" id="cd00082">
    <property type="entry name" value="HisKA"/>
    <property type="match status" value="1"/>
</dbReference>
<evidence type="ECO:0000256" key="6">
    <source>
        <dbReference type="ARBA" id="ARBA00022777"/>
    </source>
</evidence>
<evidence type="ECO:0000256" key="1">
    <source>
        <dbReference type="ARBA" id="ARBA00000085"/>
    </source>
</evidence>
<evidence type="ECO:0000256" key="5">
    <source>
        <dbReference type="ARBA" id="ARBA00022679"/>
    </source>
</evidence>
<dbReference type="PROSITE" id="PS50109">
    <property type="entry name" value="HIS_KIN"/>
    <property type="match status" value="1"/>
</dbReference>
<feature type="domain" description="HAMP" evidence="11">
    <location>
        <begin position="186"/>
        <end position="238"/>
    </location>
</feature>
<dbReference type="EMBL" id="JAPNKE010000002">
    <property type="protein sequence ID" value="MCY1009050.1"/>
    <property type="molecule type" value="Genomic_DNA"/>
</dbReference>
<dbReference type="Proteomes" id="UP001150924">
    <property type="component" value="Unassembled WGS sequence"/>
</dbReference>
<dbReference type="Gene3D" id="1.10.287.130">
    <property type="match status" value="1"/>
</dbReference>
<dbReference type="InterPro" id="IPR003594">
    <property type="entry name" value="HATPase_dom"/>
</dbReference>
<evidence type="ECO:0000256" key="4">
    <source>
        <dbReference type="ARBA" id="ARBA00022553"/>
    </source>
</evidence>
<keyword evidence="9" id="KW-0472">Membrane</keyword>
<name>A0A9X3ESC6_9BACT</name>
<keyword evidence="7" id="KW-0902">Two-component regulatory system</keyword>
<feature type="domain" description="Histidine kinase" evidence="10">
    <location>
        <begin position="246"/>
        <end position="459"/>
    </location>
</feature>
<dbReference type="EC" id="2.7.13.3" evidence="3"/>
<dbReference type="InterPro" id="IPR003661">
    <property type="entry name" value="HisK_dim/P_dom"/>
</dbReference>
<protein>
    <recommendedName>
        <fullName evidence="3">histidine kinase</fullName>
        <ecNumber evidence="3">2.7.13.3</ecNumber>
    </recommendedName>
</protein>
<dbReference type="PANTHER" id="PTHR43711:SF32">
    <property type="entry name" value="SENSOR-TYPE HISTIDINE KINASE PRRB"/>
    <property type="match status" value="1"/>
</dbReference>
<dbReference type="Pfam" id="PF02518">
    <property type="entry name" value="HATPase_c"/>
    <property type="match status" value="1"/>
</dbReference>
<keyword evidence="6 12" id="KW-0418">Kinase</keyword>
<keyword evidence="4" id="KW-0597">Phosphoprotein</keyword>
<dbReference type="InterPro" id="IPR005467">
    <property type="entry name" value="His_kinase_dom"/>
</dbReference>
<keyword evidence="9" id="KW-0812">Transmembrane</keyword>
<dbReference type="SUPFAM" id="SSF47384">
    <property type="entry name" value="Homodimeric domain of signal transducing histidine kinase"/>
    <property type="match status" value="1"/>
</dbReference>
<dbReference type="InterPro" id="IPR036097">
    <property type="entry name" value="HisK_dim/P_sf"/>
</dbReference>
<organism evidence="12 13">
    <name type="scientific">Nannocystis pusilla</name>
    <dbReference type="NCBI Taxonomy" id="889268"/>
    <lineage>
        <taxon>Bacteria</taxon>
        <taxon>Pseudomonadati</taxon>
        <taxon>Myxococcota</taxon>
        <taxon>Polyangia</taxon>
        <taxon>Nannocystales</taxon>
        <taxon>Nannocystaceae</taxon>
        <taxon>Nannocystis</taxon>
    </lineage>
</organism>
<keyword evidence="5" id="KW-0808">Transferase</keyword>
<dbReference type="InterPro" id="IPR003660">
    <property type="entry name" value="HAMP_dom"/>
</dbReference>
<evidence type="ECO:0000256" key="3">
    <source>
        <dbReference type="ARBA" id="ARBA00012438"/>
    </source>
</evidence>
<dbReference type="SMART" id="SM00388">
    <property type="entry name" value="HisKA"/>
    <property type="match status" value="1"/>
</dbReference>
<dbReference type="CDD" id="cd00075">
    <property type="entry name" value="HATPase"/>
    <property type="match status" value="1"/>
</dbReference>
<comment type="subcellular location">
    <subcellularLocation>
        <location evidence="2">Membrane</location>
    </subcellularLocation>
</comment>
<comment type="caution">
    <text evidence="12">The sequence shown here is derived from an EMBL/GenBank/DDBJ whole genome shotgun (WGS) entry which is preliminary data.</text>
</comment>
<keyword evidence="13" id="KW-1185">Reference proteome</keyword>
<dbReference type="SMART" id="SM00387">
    <property type="entry name" value="HATPase_c"/>
    <property type="match status" value="1"/>
</dbReference>
<comment type="catalytic activity">
    <reaction evidence="1">
        <text>ATP + protein L-histidine = ADP + protein N-phospho-L-histidine.</text>
        <dbReference type="EC" id="2.7.13.3"/>
    </reaction>
</comment>
<reference evidence="12" key="1">
    <citation type="submission" date="2022-11" db="EMBL/GenBank/DDBJ databases">
        <title>Minimal conservation of predation-associated metabolite biosynthetic gene clusters underscores biosynthetic potential of Myxococcota including descriptions for ten novel species: Archangium lansinium sp. nov., Myxococcus landrumus sp. nov., Nannocystis bai.</title>
        <authorList>
            <person name="Ahearne A."/>
            <person name="Stevens C."/>
            <person name="Phillips K."/>
        </authorList>
    </citation>
    <scope>NUCLEOTIDE SEQUENCE</scope>
    <source>
        <strain evidence="12">Na p29</strain>
    </source>
</reference>
<evidence type="ECO:0000259" key="11">
    <source>
        <dbReference type="PROSITE" id="PS50885"/>
    </source>
</evidence>
<dbReference type="AlphaFoldDB" id="A0A9X3ESC6"/>
<sequence>MSTGRGIRLRTLSWVVTLVLLGVALAVTAALVLLTSYIHQTNDSLAASVESVRLTREIELTLDLLAHVGPDDLTARHLRGDLRELLQEAGHHVLTSQEAATLLEAADRIDQYLDASRDHLVAPFELTRLRGAALDATDRFVAVNVAQSLVARERADHWDRLANRIGLGCGAFLLGAAALLAWWLRARAFQPLIGLAATMEVFARGRRDARADEVGPHELREIAGRFNAMADALAAQRAAQMTFLGGVAHDLKNPLAALRLALATQARDPDSADRTRRTLGIVERQTSHLERMVGDFLDIARIEAGKLELRPVDADLRELVRESAALFDGYPHHQLALELPAEPVPVRCDPLRVIQIVVNLISNAVKYSPQGGAVEIAVTAADDLAAVAVRDHGIGMSEAEVRRIFEPFSRVGLSRDTIPGVGLGLHVVLQLVRAHGGTVDVDSAPGRGSTFRVHLPRGGPPG</sequence>
<dbReference type="InterPro" id="IPR036890">
    <property type="entry name" value="HATPase_C_sf"/>
</dbReference>
<proteinExistence type="predicted"/>
<evidence type="ECO:0000313" key="13">
    <source>
        <dbReference type="Proteomes" id="UP001150924"/>
    </source>
</evidence>
<dbReference type="GO" id="GO:0016020">
    <property type="term" value="C:membrane"/>
    <property type="evidence" value="ECO:0007669"/>
    <property type="project" value="UniProtKB-SubCell"/>
</dbReference>